<evidence type="ECO:0000259" key="13">
    <source>
        <dbReference type="PROSITE" id="PS51194"/>
    </source>
</evidence>
<evidence type="ECO:0000313" key="16">
    <source>
        <dbReference type="Proteomes" id="UP000235023"/>
    </source>
</evidence>
<evidence type="ECO:0000256" key="6">
    <source>
        <dbReference type="ARBA" id="ARBA00022840"/>
    </source>
</evidence>
<feature type="domain" description="DEAD-box RNA helicase Q" evidence="14">
    <location>
        <begin position="12"/>
        <end position="40"/>
    </location>
</feature>
<comment type="similarity">
    <text evidence="10">Belongs to the DEAD box helicase family.</text>
</comment>
<dbReference type="PROSITE" id="PS51195">
    <property type="entry name" value="Q_MOTIF"/>
    <property type="match status" value="1"/>
</dbReference>
<dbReference type="Pfam" id="PF00271">
    <property type="entry name" value="Helicase_C"/>
    <property type="match status" value="1"/>
</dbReference>
<evidence type="ECO:0000256" key="9">
    <source>
        <dbReference type="PROSITE-ProRule" id="PRU00552"/>
    </source>
</evidence>
<evidence type="ECO:0000256" key="11">
    <source>
        <dbReference type="SAM" id="MobiDB-lite"/>
    </source>
</evidence>
<dbReference type="InterPro" id="IPR001650">
    <property type="entry name" value="Helicase_C-like"/>
</dbReference>
<evidence type="ECO:0000256" key="8">
    <source>
        <dbReference type="ARBA" id="ARBA00047984"/>
    </source>
</evidence>
<sequence>MDSSPDNGTPPYASMAGKLDPQLLKAIDAMGFTSMTPVQHRVLTELPTWRSDCLVQAKTGTGKTLAFLLPALHSMLHGHAPPPGQVGILIVTPTRELAQQIAVSCDQLTAALARRLECHIAVGGTARASALSRFLKGSPSILVATPGRLKDYLSEAAPARKLAHIRTLVLDEADTMLDSGFLADIRAILQLIPSKATAKWQGMCFSATVPPRVRDVVNVVLNPGYHTICTIAKDEAPTHERVPQYYVAIDSVASTFTTLAALLEREARTNAKIIVFGVTANLVALMARAFSQGLTTLPVFEIHSRLNQSARTRTTTQFKDARAGVLFASDVIGRGMDFPNVDLVIQVGIPASGEQYVHRVGRTARAGSDGRAIVLLTEPESFFLRSNRHLPIKPYPEADAVHATASTPNVADAVAATMHRVDESTKQRAYSSYVGFLAGSGFLKPLRLDKPGLVQVANELAVRGMACPEPPVMDKKVIGKMGMKGVPGFNYGNGARDLDGDSSAPRSGRGGARHKTRDALSPGAGRDARGGIEKSGGGRRGGGGGGGRGRGGPRRGRGGGAPRRGA</sequence>
<dbReference type="InterPro" id="IPR014014">
    <property type="entry name" value="RNA_helicase_DEAD_Q_motif"/>
</dbReference>
<keyword evidence="3 10" id="KW-0547">Nucleotide-binding</keyword>
<comment type="domain">
    <text evidence="10">The Q motif is unique to and characteristic of the DEAD box family of RNA helicases and controls ATP binding and hydrolysis.</text>
</comment>
<evidence type="ECO:0000256" key="10">
    <source>
        <dbReference type="RuleBase" id="RU365068"/>
    </source>
</evidence>
<evidence type="ECO:0000256" key="5">
    <source>
        <dbReference type="ARBA" id="ARBA00022806"/>
    </source>
</evidence>
<name>A0A2J5I932_9EURO</name>
<dbReference type="EMBL" id="KZ559498">
    <property type="protein sequence ID" value="PLN86533.1"/>
    <property type="molecule type" value="Genomic_DNA"/>
</dbReference>
<evidence type="ECO:0000256" key="4">
    <source>
        <dbReference type="ARBA" id="ARBA00022801"/>
    </source>
</evidence>
<dbReference type="EC" id="3.6.4.13" evidence="10"/>
<dbReference type="GO" id="GO:0003724">
    <property type="term" value="F:RNA helicase activity"/>
    <property type="evidence" value="ECO:0007669"/>
    <property type="project" value="UniProtKB-EC"/>
</dbReference>
<protein>
    <recommendedName>
        <fullName evidence="10">ATP-dependent RNA helicase</fullName>
        <ecNumber evidence="10">3.6.4.13</ecNumber>
    </recommendedName>
</protein>
<dbReference type="AlphaFoldDB" id="A0A2J5I932"/>
<dbReference type="GO" id="GO:0006364">
    <property type="term" value="P:rRNA processing"/>
    <property type="evidence" value="ECO:0007669"/>
    <property type="project" value="UniProtKB-KW"/>
</dbReference>
<dbReference type="GO" id="GO:0003723">
    <property type="term" value="F:RNA binding"/>
    <property type="evidence" value="ECO:0007669"/>
    <property type="project" value="UniProtKB-UniRule"/>
</dbReference>
<evidence type="ECO:0000313" key="15">
    <source>
        <dbReference type="EMBL" id="PLN86533.1"/>
    </source>
</evidence>
<dbReference type="Proteomes" id="UP000235023">
    <property type="component" value="Unassembled WGS sequence"/>
</dbReference>
<evidence type="ECO:0000256" key="7">
    <source>
        <dbReference type="ARBA" id="ARBA00022884"/>
    </source>
</evidence>
<dbReference type="Pfam" id="PF00270">
    <property type="entry name" value="DEAD"/>
    <property type="match status" value="1"/>
</dbReference>
<dbReference type="SUPFAM" id="SSF52540">
    <property type="entry name" value="P-loop containing nucleoside triphosphate hydrolases"/>
    <property type="match status" value="1"/>
</dbReference>
<evidence type="ECO:0000256" key="1">
    <source>
        <dbReference type="ARBA" id="ARBA00004604"/>
    </source>
</evidence>
<dbReference type="Gene3D" id="3.40.50.300">
    <property type="entry name" value="P-loop containing nucleotide triphosphate hydrolases"/>
    <property type="match status" value="2"/>
</dbReference>
<dbReference type="InterPro" id="IPR014001">
    <property type="entry name" value="Helicase_ATP-bd"/>
</dbReference>
<evidence type="ECO:0000256" key="3">
    <source>
        <dbReference type="ARBA" id="ARBA00022741"/>
    </source>
</evidence>
<dbReference type="PANTHER" id="PTHR24031">
    <property type="entry name" value="RNA HELICASE"/>
    <property type="match status" value="1"/>
</dbReference>
<accession>A0A2J5I932</accession>
<gene>
    <name evidence="15" type="ORF">BDW42DRAFT_182491</name>
</gene>
<comment type="subcellular location">
    <subcellularLocation>
        <location evidence="1">Nucleus</location>
        <location evidence="1">Nucleolus</location>
    </subcellularLocation>
</comment>
<evidence type="ECO:0000259" key="14">
    <source>
        <dbReference type="PROSITE" id="PS51195"/>
    </source>
</evidence>
<feature type="short sequence motif" description="Q motif" evidence="9">
    <location>
        <begin position="12"/>
        <end position="40"/>
    </location>
</feature>
<comment type="catalytic activity">
    <reaction evidence="8 10">
        <text>ATP + H2O = ADP + phosphate + H(+)</text>
        <dbReference type="Rhea" id="RHEA:13065"/>
        <dbReference type="ChEBI" id="CHEBI:15377"/>
        <dbReference type="ChEBI" id="CHEBI:15378"/>
        <dbReference type="ChEBI" id="CHEBI:30616"/>
        <dbReference type="ChEBI" id="CHEBI:43474"/>
        <dbReference type="ChEBI" id="CHEBI:456216"/>
        <dbReference type="EC" id="3.6.4.13"/>
    </reaction>
</comment>
<keyword evidence="6 10" id="KW-0067">ATP-binding</keyword>
<feature type="region of interest" description="Disordered" evidence="11">
    <location>
        <begin position="491"/>
        <end position="566"/>
    </location>
</feature>
<dbReference type="PROSITE" id="PS51194">
    <property type="entry name" value="HELICASE_CTER"/>
    <property type="match status" value="1"/>
</dbReference>
<dbReference type="GO" id="GO:0016787">
    <property type="term" value="F:hydrolase activity"/>
    <property type="evidence" value="ECO:0007669"/>
    <property type="project" value="UniProtKB-KW"/>
</dbReference>
<organism evidence="15 16">
    <name type="scientific">Aspergillus taichungensis</name>
    <dbReference type="NCBI Taxonomy" id="482145"/>
    <lineage>
        <taxon>Eukaryota</taxon>
        <taxon>Fungi</taxon>
        <taxon>Dikarya</taxon>
        <taxon>Ascomycota</taxon>
        <taxon>Pezizomycotina</taxon>
        <taxon>Eurotiomycetes</taxon>
        <taxon>Eurotiomycetidae</taxon>
        <taxon>Eurotiales</taxon>
        <taxon>Aspergillaceae</taxon>
        <taxon>Aspergillus</taxon>
        <taxon>Aspergillus subgen. Circumdati</taxon>
    </lineage>
</organism>
<dbReference type="InterPro" id="IPR027417">
    <property type="entry name" value="P-loop_NTPase"/>
</dbReference>
<dbReference type="SMART" id="SM00487">
    <property type="entry name" value="DEXDc"/>
    <property type="match status" value="1"/>
</dbReference>
<dbReference type="CDD" id="cd17964">
    <property type="entry name" value="DEADc_MSS116"/>
    <property type="match status" value="1"/>
</dbReference>
<comment type="function">
    <text evidence="10">RNA helicase.</text>
</comment>
<keyword evidence="2" id="KW-0698">rRNA processing</keyword>
<dbReference type="CDD" id="cd18787">
    <property type="entry name" value="SF2_C_DEAD"/>
    <property type="match status" value="1"/>
</dbReference>
<proteinExistence type="inferred from homology"/>
<evidence type="ECO:0000259" key="12">
    <source>
        <dbReference type="PROSITE" id="PS51192"/>
    </source>
</evidence>
<dbReference type="PROSITE" id="PS51192">
    <property type="entry name" value="HELICASE_ATP_BIND_1"/>
    <property type="match status" value="1"/>
</dbReference>
<feature type="domain" description="Helicase C-terminal" evidence="13">
    <location>
        <begin position="241"/>
        <end position="415"/>
    </location>
</feature>
<dbReference type="OrthoDB" id="193716at2759"/>
<dbReference type="GO" id="GO:0005730">
    <property type="term" value="C:nucleolus"/>
    <property type="evidence" value="ECO:0007669"/>
    <property type="project" value="UniProtKB-SubCell"/>
</dbReference>
<dbReference type="SMART" id="SM00490">
    <property type="entry name" value="HELICc"/>
    <property type="match status" value="1"/>
</dbReference>
<dbReference type="InterPro" id="IPR011545">
    <property type="entry name" value="DEAD/DEAH_box_helicase_dom"/>
</dbReference>
<keyword evidence="16" id="KW-1185">Reference proteome</keyword>
<reference evidence="16" key="1">
    <citation type="submission" date="2017-12" db="EMBL/GenBank/DDBJ databases">
        <authorList>
            <consortium name="DOE Joint Genome Institute"/>
            <person name="Mondo S.J."/>
            <person name="Kjaerbolling I."/>
            <person name="Vesth T.C."/>
            <person name="Frisvad J.C."/>
            <person name="Nybo J.L."/>
            <person name="Theobald S."/>
            <person name="Kuo A."/>
            <person name="Bowyer P."/>
            <person name="Matsuda Y."/>
            <person name="Lyhne E.K."/>
            <person name="Kogle M.E."/>
            <person name="Clum A."/>
            <person name="Lipzen A."/>
            <person name="Salamov A."/>
            <person name="Ngan C.Y."/>
            <person name="Daum C."/>
            <person name="Chiniquy J."/>
            <person name="Barry K."/>
            <person name="LaButti K."/>
            <person name="Haridas S."/>
            <person name="Simmons B.A."/>
            <person name="Magnuson J.K."/>
            <person name="Mortensen U.H."/>
            <person name="Larsen T.O."/>
            <person name="Grigoriev I.V."/>
            <person name="Baker S.E."/>
            <person name="Andersen M.R."/>
            <person name="Nordberg H.P."/>
            <person name="Cantor M.N."/>
            <person name="Hua S.X."/>
        </authorList>
    </citation>
    <scope>NUCLEOTIDE SEQUENCE [LARGE SCALE GENOMIC DNA]</scope>
    <source>
        <strain evidence="16">IBT 19404</strain>
    </source>
</reference>
<feature type="compositionally biased region" description="Gly residues" evidence="11">
    <location>
        <begin position="533"/>
        <end position="550"/>
    </location>
</feature>
<keyword evidence="4 10" id="KW-0378">Hydrolase</keyword>
<feature type="domain" description="Helicase ATP-binding" evidence="12">
    <location>
        <begin position="44"/>
        <end position="227"/>
    </location>
</feature>
<keyword evidence="5 10" id="KW-0347">Helicase</keyword>
<evidence type="ECO:0000256" key="2">
    <source>
        <dbReference type="ARBA" id="ARBA00022552"/>
    </source>
</evidence>
<dbReference type="GO" id="GO:0005524">
    <property type="term" value="F:ATP binding"/>
    <property type="evidence" value="ECO:0007669"/>
    <property type="project" value="UniProtKB-UniRule"/>
</dbReference>
<keyword evidence="7 10" id="KW-0694">RNA-binding</keyword>